<evidence type="ECO:0008006" key="4">
    <source>
        <dbReference type="Google" id="ProtNLM"/>
    </source>
</evidence>
<dbReference type="AlphaFoldDB" id="A0A9W7KTD0"/>
<keyword evidence="1" id="KW-1133">Transmembrane helix</keyword>
<dbReference type="GO" id="GO:0005524">
    <property type="term" value="F:ATP binding"/>
    <property type="evidence" value="ECO:0007669"/>
    <property type="project" value="InterPro"/>
</dbReference>
<evidence type="ECO:0000313" key="2">
    <source>
        <dbReference type="EMBL" id="GMI10862.1"/>
    </source>
</evidence>
<protein>
    <recommendedName>
        <fullName evidence="4">ATP-dependent Zn protease</fullName>
    </recommendedName>
</protein>
<dbReference type="InterPro" id="IPR037219">
    <property type="entry name" value="Peptidase_M41-like"/>
</dbReference>
<organism evidence="2 3">
    <name type="scientific">Triparma laevis f. longispina</name>
    <dbReference type="NCBI Taxonomy" id="1714387"/>
    <lineage>
        <taxon>Eukaryota</taxon>
        <taxon>Sar</taxon>
        <taxon>Stramenopiles</taxon>
        <taxon>Ochrophyta</taxon>
        <taxon>Bolidophyceae</taxon>
        <taxon>Parmales</taxon>
        <taxon>Triparmaceae</taxon>
        <taxon>Triparma</taxon>
    </lineage>
</organism>
<dbReference type="PANTHER" id="PTHR33471:SF7">
    <property type="entry name" value="ATP-DEPENDENT ZINC METALLOPROTEASE-RELATED"/>
    <property type="match status" value="1"/>
</dbReference>
<feature type="transmembrane region" description="Helical" evidence="1">
    <location>
        <begin position="142"/>
        <end position="162"/>
    </location>
</feature>
<dbReference type="GO" id="GO:0004222">
    <property type="term" value="F:metalloendopeptidase activity"/>
    <property type="evidence" value="ECO:0007669"/>
    <property type="project" value="InterPro"/>
</dbReference>
<comment type="caution">
    <text evidence="2">The sequence shown here is derived from an EMBL/GenBank/DDBJ whole genome shotgun (WGS) entry which is preliminary data.</text>
</comment>
<reference evidence="3" key="1">
    <citation type="journal article" date="2023" name="Commun. Biol.">
        <title>Genome analysis of Parmales, the sister group of diatoms, reveals the evolutionary specialization of diatoms from phago-mixotrophs to photoautotrophs.</title>
        <authorList>
            <person name="Ban H."/>
            <person name="Sato S."/>
            <person name="Yoshikawa S."/>
            <person name="Yamada K."/>
            <person name="Nakamura Y."/>
            <person name="Ichinomiya M."/>
            <person name="Sato N."/>
            <person name="Blanc-Mathieu R."/>
            <person name="Endo H."/>
            <person name="Kuwata A."/>
            <person name="Ogata H."/>
        </authorList>
    </citation>
    <scope>NUCLEOTIDE SEQUENCE [LARGE SCALE GENOMIC DNA]</scope>
    <source>
        <strain evidence="3">NIES 3700</strain>
    </source>
</reference>
<evidence type="ECO:0000256" key="1">
    <source>
        <dbReference type="SAM" id="Phobius"/>
    </source>
</evidence>
<name>A0A9W7KTD0_9STRA</name>
<proteinExistence type="predicted"/>
<dbReference type="GO" id="GO:0004176">
    <property type="term" value="F:ATP-dependent peptidase activity"/>
    <property type="evidence" value="ECO:0007669"/>
    <property type="project" value="InterPro"/>
</dbReference>
<dbReference type="Proteomes" id="UP001165122">
    <property type="component" value="Unassembled WGS sequence"/>
</dbReference>
<dbReference type="OrthoDB" id="66620at2759"/>
<keyword evidence="1" id="KW-0812">Transmembrane</keyword>
<accession>A0A9W7KTD0</accession>
<dbReference type="GO" id="GO:0006508">
    <property type="term" value="P:proteolysis"/>
    <property type="evidence" value="ECO:0007669"/>
    <property type="project" value="InterPro"/>
</dbReference>
<dbReference type="EMBL" id="BRXW01000153">
    <property type="protein sequence ID" value="GMI10862.1"/>
    <property type="molecule type" value="Genomic_DNA"/>
</dbReference>
<sequence length="363" mass="39475">MEPNNAPTVTASTNTATEFASSLAFLSSLTGTPPPSTSPTLSSYTSYILETFTSLNALPSSPEIPSEIPTALQMLTPVERTMSLLDSKRSTYSRTYTSLKSLGYLSKFGSQKPSNSLPSTSLTSANVQNLSPSKNININDPYLALGIALAIFETYLCLTYHIPYPFFFISTLILLTLEKLLLNSLITESIVRAFSPGYRERIAVHESGHFLLAYLLGCPIEGLVLNSFQALRDERFSGTSVSAGTSFFDETLSSEINKGKITESSVDRYCTIVMAGIASESLRYKSAEGGASDESTLIRFLQSLNSSSNREFNDQKIKDKARKGVELGLTILKEHEKEWKGVIEVMKNGGGVGECIVAIESAK</sequence>
<dbReference type="SUPFAM" id="SSF140990">
    <property type="entry name" value="FtsH protease domain-like"/>
    <property type="match status" value="1"/>
</dbReference>
<evidence type="ECO:0000313" key="3">
    <source>
        <dbReference type="Proteomes" id="UP001165122"/>
    </source>
</evidence>
<keyword evidence="1" id="KW-0472">Membrane</keyword>
<keyword evidence="3" id="KW-1185">Reference proteome</keyword>
<dbReference type="PANTHER" id="PTHR33471">
    <property type="entry name" value="ATP-DEPENDENT ZINC METALLOPROTEASE-RELATED"/>
    <property type="match status" value="1"/>
</dbReference>
<dbReference type="Gene3D" id="1.20.58.760">
    <property type="entry name" value="Peptidase M41"/>
    <property type="match status" value="1"/>
</dbReference>
<gene>
    <name evidence="2" type="ORF">TrLO_g15795</name>
</gene>